<gene>
    <name evidence="1" type="ORF">AB6A40_009354</name>
</gene>
<sequence>MSATRNWWTGRLLQRCHLAQAPFWILIPSSSPMFDTQGMWTIAASLASVSAVLQVVRSSPEALKEGDREVWSRRLLVVYPGHAESPPFLQRSITPYRLIQ</sequence>
<proteinExistence type="predicted"/>
<organism evidence="1 2">
    <name type="scientific">Gnathostoma spinigerum</name>
    <dbReference type="NCBI Taxonomy" id="75299"/>
    <lineage>
        <taxon>Eukaryota</taxon>
        <taxon>Metazoa</taxon>
        <taxon>Ecdysozoa</taxon>
        <taxon>Nematoda</taxon>
        <taxon>Chromadorea</taxon>
        <taxon>Rhabditida</taxon>
        <taxon>Spirurina</taxon>
        <taxon>Gnathostomatomorpha</taxon>
        <taxon>Gnathostomatoidea</taxon>
        <taxon>Gnathostomatidae</taxon>
        <taxon>Gnathostoma</taxon>
    </lineage>
</organism>
<protein>
    <submittedName>
        <fullName evidence="1">Uncharacterized protein</fullName>
    </submittedName>
</protein>
<dbReference type="AlphaFoldDB" id="A0ABD6ESY9"/>
<dbReference type="EMBL" id="JBGFUD010009762">
    <property type="protein sequence ID" value="MFH4982645.1"/>
    <property type="molecule type" value="Genomic_DNA"/>
</dbReference>
<reference evidence="1 2" key="1">
    <citation type="submission" date="2024-08" db="EMBL/GenBank/DDBJ databases">
        <title>Gnathostoma spinigerum genome.</title>
        <authorList>
            <person name="Gonzalez-Bertolin B."/>
            <person name="Monzon S."/>
            <person name="Zaballos A."/>
            <person name="Jimenez P."/>
            <person name="Dekumyoy P."/>
            <person name="Varona S."/>
            <person name="Cuesta I."/>
            <person name="Sumanam S."/>
            <person name="Adisakwattana P."/>
            <person name="Gasser R.B."/>
            <person name="Hernandez-Gonzalez A."/>
            <person name="Young N.D."/>
            <person name="Perteguer M.J."/>
        </authorList>
    </citation>
    <scope>NUCLEOTIDE SEQUENCE [LARGE SCALE GENOMIC DNA]</scope>
    <source>
        <strain evidence="1">AL3</strain>
        <tissue evidence="1">Liver</tissue>
    </source>
</reference>
<keyword evidence="2" id="KW-1185">Reference proteome</keyword>
<evidence type="ECO:0000313" key="2">
    <source>
        <dbReference type="Proteomes" id="UP001608902"/>
    </source>
</evidence>
<accession>A0ABD6ESY9</accession>
<dbReference type="Proteomes" id="UP001608902">
    <property type="component" value="Unassembled WGS sequence"/>
</dbReference>
<name>A0ABD6ESY9_9BILA</name>
<comment type="caution">
    <text evidence="1">The sequence shown here is derived from an EMBL/GenBank/DDBJ whole genome shotgun (WGS) entry which is preliminary data.</text>
</comment>
<evidence type="ECO:0000313" key="1">
    <source>
        <dbReference type="EMBL" id="MFH4982645.1"/>
    </source>
</evidence>